<dbReference type="AlphaFoldDB" id="A0A5C5XK55"/>
<comment type="caution">
    <text evidence="3">The sequence shown here is derived from an EMBL/GenBank/DDBJ whole genome shotgun (WGS) entry which is preliminary data.</text>
</comment>
<keyword evidence="4" id="KW-1185">Reference proteome</keyword>
<organism evidence="3 4">
    <name type="scientific">Rubinisphaera italica</name>
    <dbReference type="NCBI Taxonomy" id="2527969"/>
    <lineage>
        <taxon>Bacteria</taxon>
        <taxon>Pseudomonadati</taxon>
        <taxon>Planctomycetota</taxon>
        <taxon>Planctomycetia</taxon>
        <taxon>Planctomycetales</taxon>
        <taxon>Planctomycetaceae</taxon>
        <taxon>Rubinisphaera</taxon>
    </lineage>
</organism>
<keyword evidence="1" id="KW-0175">Coiled coil</keyword>
<reference evidence="3 4" key="1">
    <citation type="submission" date="2019-02" db="EMBL/GenBank/DDBJ databases">
        <title>Deep-cultivation of Planctomycetes and their phenomic and genomic characterization uncovers novel biology.</title>
        <authorList>
            <person name="Wiegand S."/>
            <person name="Jogler M."/>
            <person name="Boedeker C."/>
            <person name="Pinto D."/>
            <person name="Vollmers J."/>
            <person name="Rivas-Marin E."/>
            <person name="Kohn T."/>
            <person name="Peeters S.H."/>
            <person name="Heuer A."/>
            <person name="Rast P."/>
            <person name="Oberbeckmann S."/>
            <person name="Bunk B."/>
            <person name="Jeske O."/>
            <person name="Meyerdierks A."/>
            <person name="Storesund J.E."/>
            <person name="Kallscheuer N."/>
            <person name="Luecker S."/>
            <person name="Lage O.M."/>
            <person name="Pohl T."/>
            <person name="Merkel B.J."/>
            <person name="Hornburger P."/>
            <person name="Mueller R.-W."/>
            <person name="Bruemmer F."/>
            <person name="Labrenz M."/>
            <person name="Spormann A.M."/>
            <person name="Op Den Camp H."/>
            <person name="Overmann J."/>
            <person name="Amann R."/>
            <person name="Jetten M.S.M."/>
            <person name="Mascher T."/>
            <person name="Medema M.H."/>
            <person name="Devos D.P."/>
            <person name="Kaster A.-K."/>
            <person name="Ovreas L."/>
            <person name="Rohde M."/>
            <person name="Galperin M.Y."/>
            <person name="Jogler C."/>
        </authorList>
    </citation>
    <scope>NUCLEOTIDE SEQUENCE [LARGE SCALE GENOMIC DNA]</scope>
    <source>
        <strain evidence="3 4">Pan54</strain>
    </source>
</reference>
<dbReference type="SUPFAM" id="SSF58100">
    <property type="entry name" value="Bacterial hemolysins"/>
    <property type="match status" value="1"/>
</dbReference>
<proteinExistence type="predicted"/>
<feature type="coiled-coil region" evidence="1">
    <location>
        <begin position="66"/>
        <end position="157"/>
    </location>
</feature>
<gene>
    <name evidence="3" type="ORF">Pan54_43510</name>
</gene>
<dbReference type="Proteomes" id="UP000316095">
    <property type="component" value="Unassembled WGS sequence"/>
</dbReference>
<dbReference type="EMBL" id="SJPG01000001">
    <property type="protein sequence ID" value="TWT63597.1"/>
    <property type="molecule type" value="Genomic_DNA"/>
</dbReference>
<evidence type="ECO:0000256" key="2">
    <source>
        <dbReference type="SAM" id="SignalP"/>
    </source>
</evidence>
<evidence type="ECO:0000256" key="1">
    <source>
        <dbReference type="SAM" id="Coils"/>
    </source>
</evidence>
<feature type="chain" id="PRO_5022679644" description="Chromosome partition protein Smc" evidence="2">
    <location>
        <begin position="17"/>
        <end position="208"/>
    </location>
</feature>
<evidence type="ECO:0000313" key="3">
    <source>
        <dbReference type="EMBL" id="TWT63597.1"/>
    </source>
</evidence>
<sequence precursor="true">MAVLTAMFSVAFMAFAVSRWMTIPDWASEARDLEGFVLTRTEGETPSWSASTRRTQESVATSTNMAEVLEKMYQRAKADVDQQIQEYEMEIPELEQELADSREASEADSLAVKVRSDALIARLTEMDDEVNRLTAEMEREKAEAQKIQEERERRRSDVFRIREQLGEIEADSFRAKQLQEQLTDMIRRTKGSVVKLQSRNRQLQESVN</sequence>
<accession>A0A5C5XK55</accession>
<protein>
    <recommendedName>
        <fullName evidence="5">Chromosome partition protein Smc</fullName>
    </recommendedName>
</protein>
<feature type="signal peptide" evidence="2">
    <location>
        <begin position="1"/>
        <end position="16"/>
    </location>
</feature>
<keyword evidence="2" id="KW-0732">Signal</keyword>
<evidence type="ECO:0008006" key="5">
    <source>
        <dbReference type="Google" id="ProtNLM"/>
    </source>
</evidence>
<evidence type="ECO:0000313" key="4">
    <source>
        <dbReference type="Proteomes" id="UP000316095"/>
    </source>
</evidence>
<name>A0A5C5XK55_9PLAN</name>